<reference evidence="2 3" key="1">
    <citation type="submission" date="2017-03" db="EMBL/GenBank/DDBJ databases">
        <authorList>
            <person name="Afonso C.L."/>
            <person name="Miller P.J."/>
            <person name="Scott M.A."/>
            <person name="Spackman E."/>
            <person name="Goraichik I."/>
            <person name="Dimitrov K.M."/>
            <person name="Suarez D.L."/>
            <person name="Swayne D.E."/>
        </authorList>
    </citation>
    <scope>NUCLEOTIDE SEQUENCE [LARGE SCALE GENOMIC DNA]</scope>
    <source>
        <strain evidence="2">SB41UT1</strain>
    </source>
</reference>
<keyword evidence="3" id="KW-1185">Reference proteome</keyword>
<dbReference type="OrthoDB" id="9802525at2"/>
<protein>
    <submittedName>
        <fullName evidence="2">GDP-mannose-dependent alpha-(1-2)-phosphatidylinositol mannosyltransferase</fullName>
        <ecNumber evidence="2">2.4.1.57</ecNumber>
    </submittedName>
</protein>
<dbReference type="Gene3D" id="3.40.50.2000">
    <property type="entry name" value="Glycogen Phosphorylase B"/>
    <property type="match status" value="1"/>
</dbReference>
<feature type="domain" description="Glycosyl transferase family 1" evidence="1">
    <location>
        <begin position="199"/>
        <end position="347"/>
    </location>
</feature>
<keyword evidence="2" id="KW-0808">Transferase</keyword>
<dbReference type="EMBL" id="FWPT01000001">
    <property type="protein sequence ID" value="SMA33822.1"/>
    <property type="molecule type" value="Genomic_DNA"/>
</dbReference>
<dbReference type="AlphaFoldDB" id="A0A1X7AEA0"/>
<organism evidence="2 3">
    <name type="scientific">Parendozoicomonas haliclonae</name>
    <dbReference type="NCBI Taxonomy" id="1960125"/>
    <lineage>
        <taxon>Bacteria</taxon>
        <taxon>Pseudomonadati</taxon>
        <taxon>Pseudomonadota</taxon>
        <taxon>Gammaproteobacteria</taxon>
        <taxon>Oceanospirillales</taxon>
        <taxon>Endozoicomonadaceae</taxon>
        <taxon>Parendozoicomonas</taxon>
    </lineage>
</organism>
<dbReference type="EC" id="2.4.1.57" evidence="2"/>
<evidence type="ECO:0000259" key="1">
    <source>
        <dbReference type="Pfam" id="PF00534"/>
    </source>
</evidence>
<name>A0A1X7AEA0_9GAMM</name>
<dbReference type="PANTHER" id="PTHR12526">
    <property type="entry name" value="GLYCOSYLTRANSFERASE"/>
    <property type="match status" value="1"/>
</dbReference>
<proteinExistence type="predicted"/>
<dbReference type="InterPro" id="IPR001296">
    <property type="entry name" value="Glyco_trans_1"/>
</dbReference>
<dbReference type="GO" id="GO:0016757">
    <property type="term" value="F:glycosyltransferase activity"/>
    <property type="evidence" value="ECO:0007669"/>
    <property type="project" value="UniProtKB-KW"/>
</dbReference>
<evidence type="ECO:0000313" key="2">
    <source>
        <dbReference type="EMBL" id="SMA33822.1"/>
    </source>
</evidence>
<sequence length="782" mass="87629">MASKSRLFGTVLSASGTSRDGYINGLREANDSFLQNLIRHTRCFQRFHLFTVETDIRSSQLYWLNWLYQNGLSDRREIIVFPITYMAASLSSDDYDLFYSGDPYIGQLLELRAAFASSPWPIWGRCHSLSQDITLGAWRSLLHAESRSGDALLSSSQASGQALNNLLAEAGKRDNKSFAGDILTLPLGVSDMSCDISAQEARQSLGIPEQGLAILCLGRLSPLDKSDLHPLLVALAEVADETDAQDWYLYIVGQAADDDDYIQSLVQYAVQLGLENRIYFKFDLQPQHKQLAFAASDTFVSLADSVQESFGIAPVEAMSAGLPVILSDWDGYRELIEDGQEGFLIPTLWGDTDGLAVPHAYFSPMQSGFVQAQSVAVDIEALKTALIGLLTNVTLRKNCGKKAQKRYSKSYQWSLVIDAFDKVFETQSLKTPLECVPSGQMHALHPNRIFSGYGSDSLAENRQLQTTMLGRQVLTGRFYPVDYHSLRQTLPVESLEELLKVCRVRQSVGEIREILPLARAQADFLMLWATKHGLLHCEYIEEVGEQKIFQIEEYEEPSSSNLPPIKNPGIETAQLLLAGISDRSFDLIDGEAPCFQAEILMCLARELSGEDLPTSFASSSLGLCISDHFLERLHSVEIDRICTEFAEELERTFQSPEAWHRELKQRLAKPLPYDPLSRDITQSVFQSLGGLSVVNLDTELEKQAWRELRLSGEDYQDRKLIKAVAASWGKGEHYQTQRKVDKSVVQAVDKLKELFTSGRAEKPAVWLTALYREWLTEKLMQS</sequence>
<evidence type="ECO:0000313" key="3">
    <source>
        <dbReference type="Proteomes" id="UP000196573"/>
    </source>
</evidence>
<keyword evidence="2" id="KW-0328">Glycosyltransferase</keyword>
<dbReference type="CDD" id="cd03801">
    <property type="entry name" value="GT4_PimA-like"/>
    <property type="match status" value="1"/>
</dbReference>
<dbReference type="GO" id="GO:1901135">
    <property type="term" value="P:carbohydrate derivative metabolic process"/>
    <property type="evidence" value="ECO:0007669"/>
    <property type="project" value="UniProtKB-ARBA"/>
</dbReference>
<gene>
    <name evidence="2" type="primary">pimA</name>
    <name evidence="2" type="ORF">EHSB41UT_00334</name>
</gene>
<dbReference type="Proteomes" id="UP000196573">
    <property type="component" value="Unassembled WGS sequence"/>
</dbReference>
<dbReference type="SUPFAM" id="SSF53756">
    <property type="entry name" value="UDP-Glycosyltransferase/glycogen phosphorylase"/>
    <property type="match status" value="1"/>
</dbReference>
<dbReference type="RefSeq" id="WP_087106257.1">
    <property type="nucleotide sequence ID" value="NZ_CBCSCN010000004.1"/>
</dbReference>
<accession>A0A1X7AEA0</accession>
<dbReference type="Pfam" id="PF00534">
    <property type="entry name" value="Glycos_transf_1"/>
    <property type="match status" value="1"/>
</dbReference>